<proteinExistence type="predicted"/>
<dbReference type="PROSITE" id="PS50801">
    <property type="entry name" value="STAS"/>
    <property type="match status" value="1"/>
</dbReference>
<dbReference type="RefSeq" id="WP_011713854.1">
    <property type="nucleotide sequence ID" value="NC_008576.1"/>
</dbReference>
<dbReference type="InterPro" id="IPR002645">
    <property type="entry name" value="STAS_dom"/>
</dbReference>
<dbReference type="Proteomes" id="UP000002586">
    <property type="component" value="Chromosome"/>
</dbReference>
<evidence type="ECO:0000313" key="2">
    <source>
        <dbReference type="EMBL" id="ABK44733.1"/>
    </source>
</evidence>
<dbReference type="Pfam" id="PF01740">
    <property type="entry name" value="STAS"/>
    <property type="match status" value="1"/>
</dbReference>
<gene>
    <name evidence="2" type="ordered locus">Mmc1_2232</name>
</gene>
<dbReference type="InterPro" id="IPR036513">
    <property type="entry name" value="STAS_dom_sf"/>
</dbReference>
<keyword evidence="3" id="KW-1185">Reference proteome</keyword>
<evidence type="ECO:0000259" key="1">
    <source>
        <dbReference type="PROSITE" id="PS50801"/>
    </source>
</evidence>
<sequence length="101" mass="11245">MSAVIEVISPGPITRAKLKQKLGFQNLKEVQAFAAQLGAVQQFRLDFSEIDWLDSTTLGLLLVLRSQLIEKGCQAFVLTGLSDMLIKMIKTAEFNTLFDLE</sequence>
<name>A0L9U0_MAGMM</name>
<protein>
    <recommendedName>
        <fullName evidence="1">STAS domain-containing protein</fullName>
    </recommendedName>
</protein>
<accession>A0L9U0</accession>
<dbReference type="CDD" id="cd07043">
    <property type="entry name" value="STAS_anti-anti-sigma_factors"/>
    <property type="match status" value="1"/>
</dbReference>
<dbReference type="STRING" id="156889.Mmc1_2232"/>
<reference evidence="2 3" key="2">
    <citation type="journal article" date="2012" name="Int. J. Syst. Evol. Microbiol.">
        <title>Magnetococcus marinus gen. nov., sp. nov., a marine, magnetotactic bacterium that represents a novel lineage (Magnetococcaceae fam. nov.; Magnetococcales ord. nov.) at the base of the Alphaproteobacteria.</title>
        <authorList>
            <person name="Bazylinski D.A."/>
            <person name="Williams T.J."/>
            <person name="Lefevre C.T."/>
            <person name="Berg R.J."/>
            <person name="Zhang C.L."/>
            <person name="Bowser S.S."/>
            <person name="Dean A.J."/>
            <person name="Beveridge T.J."/>
        </authorList>
    </citation>
    <scope>NUCLEOTIDE SEQUENCE [LARGE SCALE GENOMIC DNA]</scope>
    <source>
        <strain evidence="3">ATCC BAA-1437 / JCM 17883 / MC-1</strain>
    </source>
</reference>
<reference evidence="3" key="1">
    <citation type="journal article" date="2009" name="Appl. Environ. Microbiol.">
        <title>Complete genome sequence of the chemolithoautotrophic marine magnetotactic coccus strain MC-1.</title>
        <authorList>
            <person name="Schubbe S."/>
            <person name="Williams T.J."/>
            <person name="Xie G."/>
            <person name="Kiss H.E."/>
            <person name="Brettin T.S."/>
            <person name="Martinez D."/>
            <person name="Ross C.A."/>
            <person name="Schuler D."/>
            <person name="Cox B.L."/>
            <person name="Nealson K.H."/>
            <person name="Bazylinski D.A."/>
        </authorList>
    </citation>
    <scope>NUCLEOTIDE SEQUENCE [LARGE SCALE GENOMIC DNA]</scope>
    <source>
        <strain evidence="3">ATCC BAA-1437 / JCM 17883 / MC-1</strain>
    </source>
</reference>
<dbReference type="AlphaFoldDB" id="A0L9U0"/>
<dbReference type="EMBL" id="CP000471">
    <property type="protein sequence ID" value="ABK44733.1"/>
    <property type="molecule type" value="Genomic_DNA"/>
</dbReference>
<feature type="domain" description="STAS" evidence="1">
    <location>
        <begin position="1"/>
        <end position="101"/>
    </location>
</feature>
<organism evidence="2 3">
    <name type="scientific">Magnetococcus marinus (strain ATCC BAA-1437 / JCM 17883 / MC-1)</name>
    <dbReference type="NCBI Taxonomy" id="156889"/>
    <lineage>
        <taxon>Bacteria</taxon>
        <taxon>Pseudomonadati</taxon>
        <taxon>Pseudomonadota</taxon>
        <taxon>Magnetococcia</taxon>
        <taxon>Magnetococcales</taxon>
        <taxon>Magnetococcaceae</taxon>
        <taxon>Magnetococcus</taxon>
    </lineage>
</organism>
<dbReference type="HOGENOM" id="CLU_2288097_0_0_5"/>
<dbReference type="KEGG" id="mgm:Mmc1_2232"/>
<evidence type="ECO:0000313" key="3">
    <source>
        <dbReference type="Proteomes" id="UP000002586"/>
    </source>
</evidence>
<dbReference type="SUPFAM" id="SSF52091">
    <property type="entry name" value="SpoIIaa-like"/>
    <property type="match status" value="1"/>
</dbReference>
<dbReference type="Gene3D" id="3.30.750.24">
    <property type="entry name" value="STAS domain"/>
    <property type="match status" value="1"/>
</dbReference>